<sequence length="403" mass="44604">MRNHWLFLMDLDRGSPYNFPTENFFPGSLAFQEAVNCISKFTGAFLFWFGSGSNNNVGPHLSGKPHGSKPKGLRLCPLLKHGSSCKHNLVEMYFGFKSRAESSIPVLFGKIANSTIKHIRKELEQLQAFSVLSLASGFVPPVENLSPKVLSASLENSDVLLNGHSERATCICGHQGSTDLSFHNLNWTRHAVEPVTGIQFPTVLENILDGRNNSTPSTEVLVGTGSRSMKIFKVKSLKVYAFGLYVQPDSICRKLGPKYASVPVGELNHRPEFFDDLLRESIHMTVRLVVNCNGMKISAVRDAFEKSLRARLLKMNPRTDYQCLKTFDSYFSQDIPIPAGTTISFQQTVDGQLITEIGGKRMGAVRSKDLCGAFFGMYIGDSPVSLETKEEIAKNVGSIIRKC</sequence>
<dbReference type="InterPro" id="IPR016087">
    <property type="entry name" value="Chalcone_isomerase"/>
</dbReference>
<proteinExistence type="inferred from homology"/>
<dbReference type="GO" id="GO:0016872">
    <property type="term" value="F:intramolecular lyase activity"/>
    <property type="evidence" value="ECO:0007669"/>
    <property type="project" value="InterPro"/>
</dbReference>
<dbReference type="Proteomes" id="UP000230069">
    <property type="component" value="Unassembled WGS sequence"/>
</dbReference>
<dbReference type="Pfam" id="PF16035">
    <property type="entry name" value="Chalcone_2"/>
    <property type="match status" value="1"/>
</dbReference>
<reference evidence="3 4" key="1">
    <citation type="submission" date="2017-09" db="EMBL/GenBank/DDBJ databases">
        <title>WGS assembly of Aquilegia coerulea Goldsmith.</title>
        <authorList>
            <person name="Hodges S."/>
            <person name="Kramer E."/>
            <person name="Nordborg M."/>
            <person name="Tomkins J."/>
            <person name="Borevitz J."/>
            <person name="Derieg N."/>
            <person name="Yan J."/>
            <person name="Mihaltcheva S."/>
            <person name="Hayes R.D."/>
            <person name="Rokhsar D."/>
        </authorList>
    </citation>
    <scope>NUCLEOTIDE SEQUENCE [LARGE SCALE GENOMIC DNA]</scope>
    <source>
        <strain evidence="4">cv. Goldsmith</strain>
    </source>
</reference>
<dbReference type="InterPro" id="IPR036298">
    <property type="entry name" value="Chalcone_isomerase_sf"/>
</dbReference>
<dbReference type="InParanoid" id="A0A2G5C8R5"/>
<dbReference type="SUPFAM" id="SSF54626">
    <property type="entry name" value="Chalcone isomerase"/>
    <property type="match status" value="1"/>
</dbReference>
<dbReference type="AlphaFoldDB" id="A0A2G5C8R5"/>
<dbReference type="Gene3D" id="3.50.70.10">
    <property type="match status" value="1"/>
</dbReference>
<dbReference type="GO" id="GO:0009570">
    <property type="term" value="C:chloroplast stroma"/>
    <property type="evidence" value="ECO:0007669"/>
    <property type="project" value="TreeGrafter"/>
</dbReference>
<dbReference type="EMBL" id="KZ305093">
    <property type="protein sequence ID" value="PIA27651.1"/>
    <property type="molecule type" value="Genomic_DNA"/>
</dbReference>
<evidence type="ECO:0000256" key="1">
    <source>
        <dbReference type="ARBA" id="ARBA00007166"/>
    </source>
</evidence>
<evidence type="ECO:0000313" key="3">
    <source>
        <dbReference type="EMBL" id="PIA27651.1"/>
    </source>
</evidence>
<protein>
    <recommendedName>
        <fullName evidence="2">Chalcone isomerase domain-containing protein</fullName>
    </recommendedName>
</protein>
<accession>A0A2G5C8R5</accession>
<dbReference type="PANTHER" id="PTHR47284">
    <property type="entry name" value="FATTY-ACID-BINDING PROTEIN 2"/>
    <property type="match status" value="1"/>
</dbReference>
<keyword evidence="4" id="KW-1185">Reference proteome</keyword>
<feature type="domain" description="Chalcone isomerase" evidence="2">
    <location>
        <begin position="220"/>
        <end position="393"/>
    </location>
</feature>
<dbReference type="OrthoDB" id="18193at2759"/>
<gene>
    <name evidence="3" type="ORF">AQUCO_07600071v1</name>
</gene>
<dbReference type="PANTHER" id="PTHR47284:SF3">
    <property type="entry name" value="FATTY-ACID-BINDING PROTEIN 2"/>
    <property type="match status" value="1"/>
</dbReference>
<evidence type="ECO:0000313" key="4">
    <source>
        <dbReference type="Proteomes" id="UP000230069"/>
    </source>
</evidence>
<dbReference type="InterPro" id="IPR016088">
    <property type="entry name" value="Chalcone_isomerase_3-sand"/>
</dbReference>
<dbReference type="InterPro" id="IPR016089">
    <property type="entry name" value="Chalcone_isomerase_bundle_sf"/>
</dbReference>
<dbReference type="FunCoup" id="A0A2G5C8R5">
    <property type="interactions" value="198"/>
</dbReference>
<dbReference type="Gene3D" id="1.10.890.20">
    <property type="match status" value="1"/>
</dbReference>
<evidence type="ECO:0000259" key="2">
    <source>
        <dbReference type="Pfam" id="PF16035"/>
    </source>
</evidence>
<dbReference type="GO" id="GO:0005504">
    <property type="term" value="F:fatty acid binding"/>
    <property type="evidence" value="ECO:0007669"/>
    <property type="project" value="TreeGrafter"/>
</dbReference>
<comment type="similarity">
    <text evidence="1">Belongs to the chalcone isomerase family.</text>
</comment>
<organism evidence="3 4">
    <name type="scientific">Aquilegia coerulea</name>
    <name type="common">Rocky mountain columbine</name>
    <dbReference type="NCBI Taxonomy" id="218851"/>
    <lineage>
        <taxon>Eukaryota</taxon>
        <taxon>Viridiplantae</taxon>
        <taxon>Streptophyta</taxon>
        <taxon>Embryophyta</taxon>
        <taxon>Tracheophyta</taxon>
        <taxon>Spermatophyta</taxon>
        <taxon>Magnoliopsida</taxon>
        <taxon>Ranunculales</taxon>
        <taxon>Ranunculaceae</taxon>
        <taxon>Thalictroideae</taxon>
        <taxon>Aquilegia</taxon>
    </lineage>
</organism>
<name>A0A2G5C8R5_AQUCA</name>
<dbReference type="STRING" id="218851.A0A2G5C8R5"/>